<dbReference type="SUPFAM" id="SSF140453">
    <property type="entry name" value="EsxAB dimer-like"/>
    <property type="match status" value="1"/>
</dbReference>
<feature type="compositionally biased region" description="Low complexity" evidence="1">
    <location>
        <begin position="836"/>
        <end position="845"/>
    </location>
</feature>
<dbReference type="AlphaFoldDB" id="A0A1M4TCC3"/>
<feature type="region of interest" description="Disordered" evidence="1">
    <location>
        <begin position="384"/>
        <end position="867"/>
    </location>
</feature>
<name>A0A1M4TCC3_STRHI</name>
<feature type="compositionally biased region" description="Pro residues" evidence="1">
    <location>
        <begin position="762"/>
        <end position="779"/>
    </location>
</feature>
<evidence type="ECO:0000313" key="3">
    <source>
        <dbReference type="Proteomes" id="UP000184501"/>
    </source>
</evidence>
<reference evidence="2 3" key="1">
    <citation type="submission" date="2016-11" db="EMBL/GenBank/DDBJ databases">
        <authorList>
            <person name="Jaros S."/>
            <person name="Januszkiewicz K."/>
            <person name="Wedrychowicz H."/>
        </authorList>
    </citation>
    <scope>NUCLEOTIDE SEQUENCE [LARGE SCALE GENOMIC DNA]</scope>
    <source>
        <strain evidence="2 3">DSM 44523</strain>
    </source>
</reference>
<dbReference type="Gene3D" id="1.10.287.1060">
    <property type="entry name" value="ESAT-6-like"/>
    <property type="match status" value="1"/>
</dbReference>
<protein>
    <recommendedName>
        <fullName evidence="4">Proteins of 100 residues with WXG</fullName>
    </recommendedName>
</protein>
<sequence length="1031" mass="104318">MADQAKANEIKELLKNPNVPDVQKKELVRALYTVDPDAREVQQYGRQLGMEMPDGFGVLDAGAAVLTAGLTLGPSLGKMAKSRSDFRLSDDGVNNAVNKSKEYAEVGASIKRLEQGGDVGNSNHLLDDGAPGLRFFAKFLPLYKEALGAIGQGGQNTDIDLNRDVYAEYDKVRDIDFGAFRDAANKLNTAGGKLDEARVGMANAAKPLQSTWEGAGAQAAFAHMGKVDTGGTLVAGDLKRAAQAVQAASGDAQNKTREFAKRVHGMYDERCGGMSEDDIRETIKVAKGDATLSFGESLKITLKSGFIGAMTGPFAPLVGGAIQLHEVRQAIEGKINEAKQKLGQFVQDFGNRYRIFREACGAIQRGIGETWQKLQQAIGDVHPDAFRDAQGGDYTPDPKGDGRGDGRGDGKGVVGGGTGTVGGGTGTVGGGTGNVGGGTGTGSTPPMPNMDELKPKDPKADVPTDPTKLGPGAVDPRRQESVTIDDHGRKITVNSPDGQGDVKISVTGPDGKPKTYNIDFGMATPKDGAGPGALGPDGKPLMRTMDLRPGDPGFPGQPGQPGHQGQAGAPGQPPGYPQGPGTPGTPGASVPGAPPLQVSGEQLLQPGPDGRAVIRDGEMTITASHPPGAPDRITVTVDAGDGSKPTTYDLDFDEKGQAKDGAGTRQDGHQQGGQGGQGGGPRPSTPPVAFPQGEQPRPGQQFAPQPYPLAPDDPRPPFGGPRGGDFTHPMGQVPAGPRDDVVHPVAPALNNPAFSGQGHGGAPPPVMPTPYGPIDPAPGDPQRWSPGGPGGPGGPGAAVPPPGPAPAPPAAWQPPAPAGPTPYYPDTAPGGPPVTAPASTSPASAGFSVLNPFGGQDSPGHPYGYGGGQAGLASQGYAGAQPGGPGYGAQGYDGQGNPGQGGYASAGYGPGGYSAMTPGSWSQQVGPAGVPGSEQSGLASTNAPQANTAGGAGLAGMPDQGGPSASGPNAGQAGMMGGGMPMMGGGMGSHGGAGGDQQRGGSQWRTQGQLFNDDEQAAVHRMRGVLGEEQR</sequence>
<dbReference type="EMBL" id="FQVN01000001">
    <property type="protein sequence ID" value="SHE42093.1"/>
    <property type="molecule type" value="Genomic_DNA"/>
</dbReference>
<dbReference type="Proteomes" id="UP000184501">
    <property type="component" value="Unassembled WGS sequence"/>
</dbReference>
<dbReference type="InterPro" id="IPR036689">
    <property type="entry name" value="ESAT-6-like_sf"/>
</dbReference>
<feature type="compositionally biased region" description="Polar residues" evidence="1">
    <location>
        <begin position="933"/>
        <end position="948"/>
    </location>
</feature>
<feature type="compositionally biased region" description="Gly residues" evidence="1">
    <location>
        <begin position="411"/>
        <end position="441"/>
    </location>
</feature>
<feature type="compositionally biased region" description="Pro residues" evidence="1">
    <location>
        <begin position="798"/>
        <end position="823"/>
    </location>
</feature>
<proteinExistence type="predicted"/>
<keyword evidence="3" id="KW-1185">Reference proteome</keyword>
<dbReference type="RefSeq" id="WP_073479298.1">
    <property type="nucleotide sequence ID" value="NZ_FQVN01000001.1"/>
</dbReference>
<feature type="compositionally biased region" description="Basic and acidic residues" evidence="1">
    <location>
        <begin position="475"/>
        <end position="489"/>
    </location>
</feature>
<gene>
    <name evidence="2" type="ORF">SAMN05444320_10142</name>
</gene>
<evidence type="ECO:0008006" key="4">
    <source>
        <dbReference type="Google" id="ProtNLM"/>
    </source>
</evidence>
<feature type="compositionally biased region" description="Gly residues" evidence="1">
    <location>
        <begin position="787"/>
        <end position="796"/>
    </location>
</feature>
<evidence type="ECO:0000313" key="2">
    <source>
        <dbReference type="EMBL" id="SHE42093.1"/>
    </source>
</evidence>
<feature type="compositionally biased region" description="Low complexity" evidence="1">
    <location>
        <begin position="560"/>
        <end position="570"/>
    </location>
</feature>
<feature type="compositionally biased region" description="Basic and acidic residues" evidence="1">
    <location>
        <begin position="396"/>
        <end position="410"/>
    </location>
</feature>
<accession>A0A1M4TCC3</accession>
<feature type="compositionally biased region" description="Pro residues" evidence="1">
    <location>
        <begin position="705"/>
        <end position="719"/>
    </location>
</feature>
<evidence type="ECO:0000256" key="1">
    <source>
        <dbReference type="SAM" id="MobiDB-lite"/>
    </source>
</evidence>
<feature type="region of interest" description="Disordered" evidence="1">
    <location>
        <begin position="918"/>
        <end position="1031"/>
    </location>
</feature>
<dbReference type="STRING" id="2017.SAMN05444320_10142"/>
<feature type="compositionally biased region" description="Basic and acidic residues" evidence="1">
    <location>
        <begin position="451"/>
        <end position="462"/>
    </location>
</feature>
<feature type="compositionally biased region" description="Gly residues" evidence="1">
    <location>
        <begin position="974"/>
        <end position="998"/>
    </location>
</feature>
<feature type="compositionally biased region" description="Gly residues" evidence="1">
    <location>
        <begin position="670"/>
        <end position="681"/>
    </location>
</feature>
<dbReference type="OrthoDB" id="3692636at2"/>
<organism evidence="2 3">
    <name type="scientific">Streptoalloteichus hindustanus</name>
    <dbReference type="NCBI Taxonomy" id="2017"/>
    <lineage>
        <taxon>Bacteria</taxon>
        <taxon>Bacillati</taxon>
        <taxon>Actinomycetota</taxon>
        <taxon>Actinomycetes</taxon>
        <taxon>Pseudonocardiales</taxon>
        <taxon>Pseudonocardiaceae</taxon>
        <taxon>Streptoalloteichus</taxon>
    </lineage>
</organism>